<organism evidence="2 3">
    <name type="scientific">Anaerobacillus alkalilacustris</name>
    <dbReference type="NCBI Taxonomy" id="393763"/>
    <lineage>
        <taxon>Bacteria</taxon>
        <taxon>Bacillati</taxon>
        <taxon>Bacillota</taxon>
        <taxon>Bacilli</taxon>
        <taxon>Bacillales</taxon>
        <taxon>Bacillaceae</taxon>
        <taxon>Anaerobacillus</taxon>
    </lineage>
</organism>
<dbReference type="AlphaFoldDB" id="A0A1S2LES5"/>
<dbReference type="InterPro" id="IPR020471">
    <property type="entry name" value="AKR"/>
</dbReference>
<name>A0A1S2LES5_9BACI</name>
<feature type="domain" description="NADP-dependent oxidoreductase" evidence="1">
    <location>
        <begin position="16"/>
        <end position="294"/>
    </location>
</feature>
<proteinExistence type="predicted"/>
<dbReference type="GO" id="GO:0016491">
    <property type="term" value="F:oxidoreductase activity"/>
    <property type="evidence" value="ECO:0007669"/>
    <property type="project" value="InterPro"/>
</dbReference>
<reference evidence="2 3" key="1">
    <citation type="submission" date="2016-10" db="EMBL/GenBank/DDBJ databases">
        <title>Draft genome sequences of four alkaliphilic bacteria belonging to the Anaerobacillus genus.</title>
        <authorList>
            <person name="Bassil N.M."/>
            <person name="Lloyd J.R."/>
        </authorList>
    </citation>
    <scope>NUCLEOTIDE SEQUENCE [LARGE SCALE GENOMIC DNA]</scope>
    <source>
        <strain evidence="2 3">DSM 18345</strain>
    </source>
</reference>
<protein>
    <submittedName>
        <fullName evidence="2">Oxidoreductase</fullName>
    </submittedName>
</protein>
<dbReference type="SUPFAM" id="SSF51430">
    <property type="entry name" value="NAD(P)-linked oxidoreductase"/>
    <property type="match status" value="1"/>
</dbReference>
<dbReference type="OrthoDB" id="9773828at2"/>
<dbReference type="PRINTS" id="PR00069">
    <property type="entry name" value="ALDKETRDTASE"/>
</dbReference>
<dbReference type="InterPro" id="IPR023210">
    <property type="entry name" value="NADP_OxRdtase_dom"/>
</dbReference>
<dbReference type="Proteomes" id="UP000179524">
    <property type="component" value="Unassembled WGS sequence"/>
</dbReference>
<evidence type="ECO:0000313" key="3">
    <source>
        <dbReference type="Proteomes" id="UP000179524"/>
    </source>
</evidence>
<dbReference type="InterPro" id="IPR053135">
    <property type="entry name" value="AKR2_Oxidoreductase"/>
</dbReference>
<sequence length="304" mass="34945">MKKSRIGNSELFASTIGLGCMSLQPKKQLSETIIHQAIEKGINYFDTADLYDFGQNEELLGRALKGKRQDVIVATKVGNQWKKGKEGWNWNPRKTYIKEAVKHSLKRLNTDYIDLYQLHGGTIDDPIEETIEAFEELINEGWIRYYGISSIRPKVIKQYVEKSNIISVMMQYSLLDRRAEEAIIEHLNQNNISVIPRGPLAKGLLTENFLNKIKSEGYLDYNEHELKNTLIKLQQWAKNHDYKLHELALQYCLSTPNTATVIPGASTIEQLKANVTTSQKLALTKDMVYELKSMLKESKYHSHR</sequence>
<dbReference type="Gene3D" id="3.20.20.100">
    <property type="entry name" value="NADP-dependent oxidoreductase domain"/>
    <property type="match status" value="1"/>
</dbReference>
<dbReference type="RefSeq" id="WP_071310921.1">
    <property type="nucleotide sequence ID" value="NZ_MLQR01000049.1"/>
</dbReference>
<keyword evidence="3" id="KW-1185">Reference proteome</keyword>
<comment type="caution">
    <text evidence="2">The sequence shown here is derived from an EMBL/GenBank/DDBJ whole genome shotgun (WGS) entry which is preliminary data.</text>
</comment>
<evidence type="ECO:0000313" key="2">
    <source>
        <dbReference type="EMBL" id="OIJ10740.1"/>
    </source>
</evidence>
<dbReference type="PANTHER" id="PTHR43312:SF1">
    <property type="entry name" value="NADP-DEPENDENT OXIDOREDUCTASE DOMAIN-CONTAINING PROTEIN"/>
    <property type="match status" value="1"/>
</dbReference>
<dbReference type="EMBL" id="MLQR01000049">
    <property type="protein sequence ID" value="OIJ10740.1"/>
    <property type="molecule type" value="Genomic_DNA"/>
</dbReference>
<gene>
    <name evidence="2" type="ORF">BKP37_17545</name>
</gene>
<dbReference type="InterPro" id="IPR036812">
    <property type="entry name" value="NAD(P)_OxRdtase_dom_sf"/>
</dbReference>
<accession>A0A1S2LES5</accession>
<dbReference type="Pfam" id="PF00248">
    <property type="entry name" value="Aldo_ket_red"/>
    <property type="match status" value="1"/>
</dbReference>
<dbReference type="CDD" id="cd19086">
    <property type="entry name" value="AKR_AKR11C1"/>
    <property type="match status" value="1"/>
</dbReference>
<dbReference type="PANTHER" id="PTHR43312">
    <property type="entry name" value="D-THREO-ALDOSE 1-DEHYDROGENASE"/>
    <property type="match status" value="1"/>
</dbReference>
<evidence type="ECO:0000259" key="1">
    <source>
        <dbReference type="Pfam" id="PF00248"/>
    </source>
</evidence>